<dbReference type="InterPro" id="IPR001279">
    <property type="entry name" value="Metallo-B-lactamas"/>
</dbReference>
<evidence type="ECO:0000313" key="3">
    <source>
        <dbReference type="Proteomes" id="UP000755104"/>
    </source>
</evidence>
<dbReference type="InterPro" id="IPR052159">
    <property type="entry name" value="Competence_DNA_uptake"/>
</dbReference>
<dbReference type="PANTHER" id="PTHR30619">
    <property type="entry name" value="DNA INTERNALIZATION/COMPETENCE PROTEIN COMEC/REC2"/>
    <property type="match status" value="1"/>
</dbReference>
<dbReference type="SUPFAM" id="SSF56281">
    <property type="entry name" value="Metallo-hydrolase/oxidoreductase"/>
    <property type="match status" value="1"/>
</dbReference>
<dbReference type="PANTHER" id="PTHR30619:SF1">
    <property type="entry name" value="RECOMBINATION PROTEIN 2"/>
    <property type="match status" value="1"/>
</dbReference>
<protein>
    <submittedName>
        <fullName evidence="2">MBL fold metallo-hydrolase</fullName>
    </submittedName>
</protein>
<name>A0ABS7JA51_9SPHN</name>
<dbReference type="Proteomes" id="UP000755104">
    <property type="component" value="Unassembled WGS sequence"/>
</dbReference>
<dbReference type="InterPro" id="IPR036866">
    <property type="entry name" value="RibonucZ/Hydroxyglut_hydro"/>
</dbReference>
<keyword evidence="3" id="KW-1185">Reference proteome</keyword>
<gene>
    <name evidence="2" type="ORF">K3174_16515</name>
</gene>
<dbReference type="RefSeq" id="WP_345719677.1">
    <property type="nucleotide sequence ID" value="NZ_JAIGNO010000021.1"/>
</dbReference>
<proteinExistence type="predicted"/>
<sequence length="373" mass="40877">MLDIHHLAYGRGDATLLIMPDGASVLIDAGAVTGADPALVQAAQGVGTDSGAWIARYIRRQLVATGRQSLDAAIITHLHSDHIGEIRRPALPLQMERAHQATGISSVARHIGIETLYDADWPNYGYPAFEGKASVENYISFVNDRAKDNGGLEKLEVGKRIDVGAIGDWSVRTVASRGRVWTGSGHEVRDIFPRRDTLDREDWPNENAMSAGFLVSFGPFKYFAGGDLTDWADAGTRPWMNALTPTAQAIGPVNVSTVPHHGMFDAASTDTVRALAARDWVISAWHAAHPSLSTIERLFNPRIYPGQRDVYSTNLHYSTERAMKRLTDRFASRRGNVICRVTDGGTRYRMIATDRDSNSGTVSDFSEQRSLSS</sequence>
<evidence type="ECO:0000259" key="1">
    <source>
        <dbReference type="Pfam" id="PF00753"/>
    </source>
</evidence>
<accession>A0ABS7JA51</accession>
<comment type="caution">
    <text evidence="2">The sequence shown here is derived from an EMBL/GenBank/DDBJ whole genome shotgun (WGS) entry which is preliminary data.</text>
</comment>
<organism evidence="2 3">
    <name type="scientific">Qipengyuania qiaonensis</name>
    <dbReference type="NCBI Taxonomy" id="2867240"/>
    <lineage>
        <taxon>Bacteria</taxon>
        <taxon>Pseudomonadati</taxon>
        <taxon>Pseudomonadota</taxon>
        <taxon>Alphaproteobacteria</taxon>
        <taxon>Sphingomonadales</taxon>
        <taxon>Erythrobacteraceae</taxon>
        <taxon>Qipengyuania</taxon>
    </lineage>
</organism>
<dbReference type="Gene3D" id="3.60.15.10">
    <property type="entry name" value="Ribonuclease Z/Hydroxyacylglutathione hydrolase-like"/>
    <property type="match status" value="1"/>
</dbReference>
<feature type="domain" description="Metallo-beta-lactamase" evidence="1">
    <location>
        <begin position="14"/>
        <end position="85"/>
    </location>
</feature>
<evidence type="ECO:0000313" key="2">
    <source>
        <dbReference type="EMBL" id="MBX7484131.1"/>
    </source>
</evidence>
<dbReference type="EMBL" id="JAIGNO010000021">
    <property type="protein sequence ID" value="MBX7484131.1"/>
    <property type="molecule type" value="Genomic_DNA"/>
</dbReference>
<reference evidence="2 3" key="1">
    <citation type="submission" date="2021-08" db="EMBL/GenBank/DDBJ databases">
        <title>Comparative Genomics Analysis of the Genus Qipengyuania Reveals Extensive Genetic Diversity and Metabolic Versatility, Including the Description of Fifteen Novel Species.</title>
        <authorList>
            <person name="Liu Y."/>
        </authorList>
    </citation>
    <scope>NUCLEOTIDE SEQUENCE [LARGE SCALE GENOMIC DNA]</scope>
    <source>
        <strain evidence="2 3">6D47A</strain>
    </source>
</reference>
<dbReference type="Pfam" id="PF00753">
    <property type="entry name" value="Lactamase_B"/>
    <property type="match status" value="1"/>
</dbReference>